<keyword evidence="5 11" id="KW-1133">Transmembrane helix</keyword>
<organism evidence="13 14">
    <name type="scientific">Candidatus Accumulibacter meliphilus</name>
    <dbReference type="NCBI Taxonomy" id="2211374"/>
    <lineage>
        <taxon>Bacteria</taxon>
        <taxon>Pseudomonadati</taxon>
        <taxon>Pseudomonadota</taxon>
        <taxon>Betaproteobacteria</taxon>
        <taxon>Candidatus Accumulibacter</taxon>
    </lineage>
</organism>
<dbReference type="EMBL" id="QPGA01000001">
    <property type="protein sequence ID" value="RDE52219.1"/>
    <property type="molecule type" value="Genomic_DNA"/>
</dbReference>
<evidence type="ECO:0000256" key="10">
    <source>
        <dbReference type="SAM" id="MobiDB-lite"/>
    </source>
</evidence>
<keyword evidence="6 9" id="KW-0472">Membrane</keyword>
<keyword evidence="3 8" id="KW-0132">Cell division</keyword>
<keyword evidence="2 9" id="KW-0997">Cell inner membrane</keyword>
<comment type="function">
    <text evidence="8">Essential cell division protein that stabilizes the FtsZ protofilaments by cross-linking them and that serves as a cytoplasmic membrane anchor for the Z ring. Also required for the recruitment to the septal ring of downstream cell division proteins.</text>
</comment>
<feature type="region of interest" description="Disordered" evidence="10">
    <location>
        <begin position="56"/>
        <end position="145"/>
    </location>
</feature>
<evidence type="ECO:0000256" key="4">
    <source>
        <dbReference type="ARBA" id="ARBA00022692"/>
    </source>
</evidence>
<keyword evidence="4 9" id="KW-0812">Transmembrane</keyword>
<dbReference type="GO" id="GO:0000917">
    <property type="term" value="P:division septum assembly"/>
    <property type="evidence" value="ECO:0007669"/>
    <property type="project" value="TreeGrafter"/>
</dbReference>
<dbReference type="Proteomes" id="UP000253831">
    <property type="component" value="Unassembled WGS sequence"/>
</dbReference>
<dbReference type="PANTHER" id="PTHR38685:SF1">
    <property type="entry name" value="CELL DIVISION PROTEIN ZIPA"/>
    <property type="match status" value="1"/>
</dbReference>
<comment type="subcellular location">
    <subcellularLocation>
        <location evidence="9">Cell inner membrane</location>
        <topology evidence="9">Single-pass type I membrane protein</topology>
    </subcellularLocation>
</comment>
<evidence type="ECO:0000256" key="9">
    <source>
        <dbReference type="RuleBase" id="RU003613"/>
    </source>
</evidence>
<protein>
    <recommendedName>
        <fullName evidence="8">Cell division protein ZipA</fullName>
    </recommendedName>
</protein>
<dbReference type="InterPro" id="IPR011919">
    <property type="entry name" value="Cell_div_ZipA"/>
</dbReference>
<feature type="transmembrane region" description="Helical" evidence="11">
    <location>
        <begin position="6"/>
        <end position="23"/>
    </location>
</feature>
<evidence type="ECO:0000259" key="12">
    <source>
        <dbReference type="SMART" id="SM00771"/>
    </source>
</evidence>
<evidence type="ECO:0000313" key="14">
    <source>
        <dbReference type="Proteomes" id="UP000253831"/>
    </source>
</evidence>
<evidence type="ECO:0000256" key="7">
    <source>
        <dbReference type="ARBA" id="ARBA00023306"/>
    </source>
</evidence>
<dbReference type="Pfam" id="PF04354">
    <property type="entry name" value="ZipA_C"/>
    <property type="match status" value="1"/>
</dbReference>
<evidence type="ECO:0000256" key="1">
    <source>
        <dbReference type="ARBA" id="ARBA00022475"/>
    </source>
</evidence>
<keyword evidence="7 8" id="KW-0131">Cell cycle</keyword>
<feature type="domain" description="ZipA C-terminal FtsZ-binding" evidence="12">
    <location>
        <begin position="275"/>
        <end position="400"/>
    </location>
</feature>
<dbReference type="InterPro" id="IPR007449">
    <property type="entry name" value="ZipA_FtsZ-bd_C"/>
</dbReference>
<sequence>MTDLQMGLIGFGGVAVLGVLAYNKWQERKHRRMAEELLGARQTDVLLDEAASAAGAAASKDGAHRATQERVEPLLRSEPEDLQEPDEPTAKPPTAGDSGAPSDTAAAARTSSSSAAAVSSRSSPASSPATPSPSPTPAVDDQGGLRDSPAPLCVLSPKIDYIAAIQVLEPIAGYRIREAQRATLERLSKAVNWIGHNEDEHAWEPILDDSKREYRHIRVGLQLVDRKGPLADRELSGFKVAMQEMASELMGLAELPAREPALRTAAQLDEFCAGVDIQIGVNVISQGQVFAGTKLRALAEATGMVIDSAGRFVRCDDNDNVLYMLVNQESDDFSAEAMKTLSTHGVTFLLDVPRVANGDRVLTQMFELARRFAEALNGALVDDNRQPLSEAALEPIRQQVLKFQAAMAAHQLPAGGPLAQRLFS</sequence>
<dbReference type="GO" id="GO:0032153">
    <property type="term" value="C:cell division site"/>
    <property type="evidence" value="ECO:0007669"/>
    <property type="project" value="TreeGrafter"/>
</dbReference>
<evidence type="ECO:0000313" key="13">
    <source>
        <dbReference type="EMBL" id="RDE52219.1"/>
    </source>
</evidence>
<dbReference type="PANTHER" id="PTHR38685">
    <property type="entry name" value="CELL DIVISION PROTEIN ZIPA"/>
    <property type="match status" value="1"/>
</dbReference>
<feature type="compositionally biased region" description="Basic and acidic residues" evidence="10">
    <location>
        <begin position="61"/>
        <end position="79"/>
    </location>
</feature>
<dbReference type="SMART" id="SM00771">
    <property type="entry name" value="ZipA_C"/>
    <property type="match status" value="1"/>
</dbReference>
<dbReference type="SUPFAM" id="SSF64383">
    <property type="entry name" value="Cell-division protein ZipA, C-terminal domain"/>
    <property type="match status" value="1"/>
</dbReference>
<dbReference type="GO" id="GO:0005886">
    <property type="term" value="C:plasma membrane"/>
    <property type="evidence" value="ECO:0007669"/>
    <property type="project" value="UniProtKB-SubCell"/>
</dbReference>
<proteinExistence type="inferred from homology"/>
<comment type="similarity">
    <text evidence="8">Belongs to the ZipA family.</text>
</comment>
<reference evidence="13 14" key="1">
    <citation type="submission" date="2018-05" db="EMBL/GenBank/DDBJ databases">
        <title>Integrated omic analyses show evidence that a Ca. Accumulibacter phosphatis strain performs denitrification under micro-aerobic conditions.</title>
        <authorList>
            <person name="Camejo P.Y."/>
            <person name="Katherine M.D."/>
            <person name="Daniel N.R."/>
        </authorList>
    </citation>
    <scope>NUCLEOTIDE SEQUENCE [LARGE SCALE GENOMIC DNA]</scope>
    <source>
        <strain evidence="13">UW-LDO-IC</strain>
    </source>
</reference>
<evidence type="ECO:0000256" key="11">
    <source>
        <dbReference type="SAM" id="Phobius"/>
    </source>
</evidence>
<evidence type="ECO:0000256" key="8">
    <source>
        <dbReference type="RuleBase" id="RU003612"/>
    </source>
</evidence>
<evidence type="ECO:0000256" key="3">
    <source>
        <dbReference type="ARBA" id="ARBA00022618"/>
    </source>
</evidence>
<evidence type="ECO:0000256" key="2">
    <source>
        <dbReference type="ARBA" id="ARBA00022519"/>
    </source>
</evidence>
<dbReference type="Gene3D" id="3.30.1400.10">
    <property type="entry name" value="ZipA, C-terminal FtsZ-binding domain"/>
    <property type="match status" value="1"/>
</dbReference>
<comment type="caution">
    <text evidence="13">The sequence shown here is derived from an EMBL/GenBank/DDBJ whole genome shotgun (WGS) entry which is preliminary data.</text>
</comment>
<evidence type="ECO:0000256" key="6">
    <source>
        <dbReference type="ARBA" id="ARBA00023136"/>
    </source>
</evidence>
<feature type="compositionally biased region" description="Low complexity" evidence="10">
    <location>
        <begin position="95"/>
        <end position="129"/>
    </location>
</feature>
<dbReference type="AlphaFoldDB" id="A0A369XUY3"/>
<accession>A0A369XUY3</accession>
<gene>
    <name evidence="13" type="ORF">DVS81_00100</name>
</gene>
<dbReference type="InterPro" id="IPR036765">
    <property type="entry name" value="ZipA_FtsZ-bd_C_sf"/>
</dbReference>
<evidence type="ECO:0000256" key="5">
    <source>
        <dbReference type="ARBA" id="ARBA00022989"/>
    </source>
</evidence>
<name>A0A369XUY3_9PROT</name>
<keyword evidence="1 9" id="KW-1003">Cell membrane</keyword>